<feature type="non-terminal residue" evidence="3">
    <location>
        <position position="147"/>
    </location>
</feature>
<reference evidence="3" key="1">
    <citation type="submission" date="2018-05" db="EMBL/GenBank/DDBJ databases">
        <authorList>
            <person name="Lanie J.A."/>
            <person name="Ng W.-L."/>
            <person name="Kazmierczak K.M."/>
            <person name="Andrzejewski T.M."/>
            <person name="Davidsen T.M."/>
            <person name="Wayne K.J."/>
            <person name="Tettelin H."/>
            <person name="Glass J.I."/>
            <person name="Rusch D."/>
            <person name="Podicherti R."/>
            <person name="Tsui H.-C.T."/>
            <person name="Winkler M.E."/>
        </authorList>
    </citation>
    <scope>NUCLEOTIDE SEQUENCE</scope>
</reference>
<accession>A0A383EJU0</accession>
<organism evidence="3">
    <name type="scientific">marine metagenome</name>
    <dbReference type="NCBI Taxonomy" id="408172"/>
    <lineage>
        <taxon>unclassified sequences</taxon>
        <taxon>metagenomes</taxon>
        <taxon>ecological metagenomes</taxon>
    </lineage>
</organism>
<evidence type="ECO:0000313" key="3">
    <source>
        <dbReference type="EMBL" id="SVE56328.1"/>
    </source>
</evidence>
<dbReference type="InterPro" id="IPR041268">
    <property type="entry name" value="HU-CCDC81_bac_2"/>
</dbReference>
<dbReference type="Pfam" id="PF18174">
    <property type="entry name" value="HU-CCDC81_bac_1"/>
    <property type="match status" value="1"/>
</dbReference>
<dbReference type="AlphaFoldDB" id="A0A383EJU0"/>
<name>A0A383EJU0_9ZZZZ</name>
<evidence type="ECO:0000259" key="1">
    <source>
        <dbReference type="Pfam" id="PF18174"/>
    </source>
</evidence>
<proteinExistence type="predicted"/>
<dbReference type="InterPro" id="IPR040495">
    <property type="entry name" value="HU-CCDC81_bac_1"/>
</dbReference>
<feature type="domain" description="CCDC81-like prokaryotic HU" evidence="1">
    <location>
        <begin position="5"/>
        <end position="60"/>
    </location>
</feature>
<evidence type="ECO:0000259" key="2">
    <source>
        <dbReference type="Pfam" id="PF18175"/>
    </source>
</evidence>
<dbReference type="Pfam" id="PF18175">
    <property type="entry name" value="HU-CCDC81_bac_2"/>
    <property type="match status" value="1"/>
</dbReference>
<dbReference type="EMBL" id="UINC01226024">
    <property type="protein sequence ID" value="SVE56328.1"/>
    <property type="molecule type" value="Genomic_DNA"/>
</dbReference>
<feature type="domain" description="CCDC81-like prokaryotic HU" evidence="2">
    <location>
        <begin position="61"/>
        <end position="130"/>
    </location>
</feature>
<sequence length="147" mass="16663">MNRPIEHYISDLLYLHDCIIIPGFGGFVGNKKSAYIHPVSGIIYPPSKAFLFNKNLTQNDGLLATHIAKEEGLDLLEITNLIEEFVQKIQKELENRSAFKLQKVGTFTKGNEGNISFIQDKNYNYNLASFGMQADHKSKKVERTISE</sequence>
<protein>
    <recommendedName>
        <fullName evidence="4">CCDC81-like prokaryotic HU domain-containing protein</fullName>
    </recommendedName>
</protein>
<gene>
    <name evidence="3" type="ORF">METZ01_LOCUS509182</name>
</gene>
<evidence type="ECO:0008006" key="4">
    <source>
        <dbReference type="Google" id="ProtNLM"/>
    </source>
</evidence>